<name>A0ABY7GBR3_MYAAR</name>
<dbReference type="InterPro" id="IPR036157">
    <property type="entry name" value="dUTPase-like_sf"/>
</dbReference>
<gene>
    <name evidence="5" type="ORF">MAR_033088</name>
</gene>
<dbReference type="InterPro" id="IPR052160">
    <property type="entry name" value="Gypsy_RT_Integrase-like"/>
</dbReference>
<proteinExistence type="predicted"/>
<dbReference type="InterPro" id="IPR012337">
    <property type="entry name" value="RNaseH-like_sf"/>
</dbReference>
<feature type="non-terminal residue" evidence="5">
    <location>
        <position position="410"/>
    </location>
</feature>
<keyword evidence="1" id="KW-0808">Transferase</keyword>
<evidence type="ECO:0000256" key="3">
    <source>
        <dbReference type="ARBA" id="ARBA00022918"/>
    </source>
</evidence>
<evidence type="ECO:0000313" key="5">
    <source>
        <dbReference type="EMBL" id="WAR30546.1"/>
    </source>
</evidence>
<keyword evidence="3" id="KW-0695">RNA-directed DNA polymerase</keyword>
<dbReference type="SUPFAM" id="SSF51283">
    <property type="entry name" value="dUTPase-like"/>
    <property type="match status" value="1"/>
</dbReference>
<evidence type="ECO:0000256" key="1">
    <source>
        <dbReference type="ARBA" id="ARBA00022679"/>
    </source>
</evidence>
<organism evidence="5 6">
    <name type="scientific">Mya arenaria</name>
    <name type="common">Soft-shell clam</name>
    <dbReference type="NCBI Taxonomy" id="6604"/>
    <lineage>
        <taxon>Eukaryota</taxon>
        <taxon>Metazoa</taxon>
        <taxon>Spiralia</taxon>
        <taxon>Lophotrochozoa</taxon>
        <taxon>Mollusca</taxon>
        <taxon>Bivalvia</taxon>
        <taxon>Autobranchia</taxon>
        <taxon>Heteroconchia</taxon>
        <taxon>Euheterodonta</taxon>
        <taxon>Imparidentia</taxon>
        <taxon>Neoheterodontei</taxon>
        <taxon>Myida</taxon>
        <taxon>Myoidea</taxon>
        <taxon>Myidae</taxon>
        <taxon>Mya</taxon>
    </lineage>
</organism>
<dbReference type="PANTHER" id="PTHR47266">
    <property type="entry name" value="ENDONUCLEASE-RELATED"/>
    <property type="match status" value="1"/>
</dbReference>
<evidence type="ECO:0000259" key="4">
    <source>
        <dbReference type="Pfam" id="PF17921"/>
    </source>
</evidence>
<dbReference type="SUPFAM" id="SSF53098">
    <property type="entry name" value="Ribonuclease H-like"/>
    <property type="match status" value="1"/>
</dbReference>
<feature type="domain" description="Integrase zinc-binding" evidence="4">
    <location>
        <begin position="284"/>
        <end position="341"/>
    </location>
</feature>
<dbReference type="InterPro" id="IPR021109">
    <property type="entry name" value="Peptidase_aspartic_dom_sf"/>
</dbReference>
<dbReference type="Gene3D" id="1.10.340.70">
    <property type="match status" value="1"/>
</dbReference>
<reference evidence="5" key="1">
    <citation type="submission" date="2022-11" db="EMBL/GenBank/DDBJ databases">
        <title>Centuries of genome instability and evolution in soft-shell clam transmissible cancer (bioRxiv).</title>
        <authorList>
            <person name="Hart S.F.M."/>
            <person name="Yonemitsu M.A."/>
            <person name="Giersch R.M."/>
            <person name="Beal B.F."/>
            <person name="Arriagada G."/>
            <person name="Davis B.W."/>
            <person name="Ostrander E.A."/>
            <person name="Goff S.P."/>
            <person name="Metzger M.J."/>
        </authorList>
    </citation>
    <scope>NUCLEOTIDE SEQUENCE</scope>
    <source>
        <strain evidence="5">MELC-2E11</strain>
        <tissue evidence="5">Siphon/mantle</tissue>
    </source>
</reference>
<evidence type="ECO:0000256" key="2">
    <source>
        <dbReference type="ARBA" id="ARBA00022695"/>
    </source>
</evidence>
<keyword evidence="2" id="KW-0548">Nucleotidyltransferase</keyword>
<dbReference type="SUPFAM" id="SSF50630">
    <property type="entry name" value="Acid proteases"/>
    <property type="match status" value="1"/>
</dbReference>
<dbReference type="Pfam" id="PF17921">
    <property type="entry name" value="Integrase_H2C2"/>
    <property type="match status" value="1"/>
</dbReference>
<keyword evidence="6" id="KW-1185">Reference proteome</keyword>
<sequence>IQDVAVPLLFDTGSPISIISKSIWEKLGIDKPMLESNDLRLTAANGSKIDILGQATFKFDTEAKSYQWKFLVANLEGIAGIISQDFISSQGRTLSWKTLVWQTKAGRVCLFKRESSNVGRIRVEKRVIVPPETEMLVKAGPDCPLYGKTGVVEPLSRIAKKGLFVAKSVLDGQGETICSVINVTDKPIRLQTGEIIGNIGSVEDVSLINAPLNAQEMSVTVPSHLLCLIDGLPYDLTVDQVDQCKRLIVDYQDVFLSPDNKLGQGVLYKKYECDGSTHLTLVAPPDIRLEIFHLLHNHRTAVHFGRDRSVDAIKKRFYWPNISESVQRWLELCDLCAQVKPGPGLGTSPLKQIKSSQRFQVCALDIFGPLPLTSNRNEYILVISDYFTKFVEAFAIPDHTALTVADKLVT</sequence>
<dbReference type="Gene3D" id="3.30.420.10">
    <property type="entry name" value="Ribonuclease H-like superfamily/Ribonuclease H"/>
    <property type="match status" value="1"/>
</dbReference>
<dbReference type="Gene3D" id="2.70.40.10">
    <property type="match status" value="1"/>
</dbReference>
<dbReference type="PROSITE" id="PS00141">
    <property type="entry name" value="ASP_PROTEASE"/>
    <property type="match status" value="1"/>
</dbReference>
<dbReference type="InterPro" id="IPR041588">
    <property type="entry name" value="Integrase_H2C2"/>
</dbReference>
<dbReference type="InterPro" id="IPR001969">
    <property type="entry name" value="Aspartic_peptidase_AS"/>
</dbReference>
<evidence type="ECO:0000313" key="6">
    <source>
        <dbReference type="Proteomes" id="UP001164746"/>
    </source>
</evidence>
<dbReference type="EMBL" id="CP111028">
    <property type="protein sequence ID" value="WAR30546.1"/>
    <property type="molecule type" value="Genomic_DNA"/>
</dbReference>
<dbReference type="Gene3D" id="2.40.70.10">
    <property type="entry name" value="Acid Proteases"/>
    <property type="match status" value="1"/>
</dbReference>
<dbReference type="InterPro" id="IPR036397">
    <property type="entry name" value="RNaseH_sf"/>
</dbReference>
<protein>
    <submittedName>
        <fullName evidence="5">GIN1-like protein</fullName>
    </submittedName>
</protein>
<dbReference type="Proteomes" id="UP001164746">
    <property type="component" value="Chromosome 17"/>
</dbReference>
<accession>A0ABY7GBR3</accession>